<dbReference type="SUPFAM" id="SSF52025">
    <property type="entry name" value="PA domain"/>
    <property type="match status" value="1"/>
</dbReference>
<accession>A0ABP1RNW9</accession>
<gene>
    <name evidence="3" type="ORF">ODALV1_LOCUS24333</name>
</gene>
<feature type="domain" description="PA" evidence="2">
    <location>
        <begin position="95"/>
        <end position="164"/>
    </location>
</feature>
<evidence type="ECO:0000313" key="4">
    <source>
        <dbReference type="Proteomes" id="UP001642540"/>
    </source>
</evidence>
<dbReference type="EMBL" id="CAXLJM020000090">
    <property type="protein sequence ID" value="CAL8131808.1"/>
    <property type="molecule type" value="Genomic_DNA"/>
</dbReference>
<dbReference type="InterPro" id="IPR003137">
    <property type="entry name" value="PA_domain"/>
</dbReference>
<dbReference type="InterPro" id="IPR046450">
    <property type="entry name" value="PA_dom_sf"/>
</dbReference>
<feature type="chain" id="PRO_5046413885" description="PA domain-containing protein" evidence="1">
    <location>
        <begin position="30"/>
        <end position="259"/>
    </location>
</feature>
<keyword evidence="4" id="KW-1185">Reference proteome</keyword>
<reference evidence="3 4" key="1">
    <citation type="submission" date="2024-08" db="EMBL/GenBank/DDBJ databases">
        <authorList>
            <person name="Cucini C."/>
            <person name="Frati F."/>
        </authorList>
    </citation>
    <scope>NUCLEOTIDE SEQUENCE [LARGE SCALE GENOMIC DNA]</scope>
</reference>
<feature type="signal peptide" evidence="1">
    <location>
        <begin position="1"/>
        <end position="29"/>
    </location>
</feature>
<name>A0ABP1RNW9_9HEXA</name>
<protein>
    <recommendedName>
        <fullName evidence="2">PA domain-containing protein</fullName>
    </recommendedName>
</protein>
<keyword evidence="1" id="KW-0732">Signal</keyword>
<evidence type="ECO:0000256" key="1">
    <source>
        <dbReference type="SAM" id="SignalP"/>
    </source>
</evidence>
<dbReference type="Proteomes" id="UP001642540">
    <property type="component" value="Unassembled WGS sequence"/>
</dbReference>
<sequence length="259" mass="29145">MEHFAKKWSCIFRTLLFIGLTCFNVSVQSMHTASEWPLDFPENYTTAYLNITYNTTNGSVVNEISETGRYVMGANITSVSGVLLHVNSVKNGTINHYGCDPIFDEPKEEWIALVKRGMCDFQLKLENAFAKKAIGIVVYDGGRNESLDDMKFSANAIPVIFTYKSEVRLFFLVRPGPTDPTRTPVVTALDEGLKSTETPAAPTYDNNHYGHLNQILHTAATNNSASGIFVGIDTTRWKRVVRFSYLIFQPDLRPFLHLF</sequence>
<comment type="caution">
    <text evidence="3">The sequence shown here is derived from an EMBL/GenBank/DDBJ whole genome shotgun (WGS) entry which is preliminary data.</text>
</comment>
<proteinExistence type="predicted"/>
<dbReference type="Gene3D" id="3.50.30.30">
    <property type="match status" value="1"/>
</dbReference>
<evidence type="ECO:0000259" key="2">
    <source>
        <dbReference type="Pfam" id="PF02225"/>
    </source>
</evidence>
<evidence type="ECO:0000313" key="3">
    <source>
        <dbReference type="EMBL" id="CAL8131808.1"/>
    </source>
</evidence>
<organism evidence="3 4">
    <name type="scientific">Orchesella dallaii</name>
    <dbReference type="NCBI Taxonomy" id="48710"/>
    <lineage>
        <taxon>Eukaryota</taxon>
        <taxon>Metazoa</taxon>
        <taxon>Ecdysozoa</taxon>
        <taxon>Arthropoda</taxon>
        <taxon>Hexapoda</taxon>
        <taxon>Collembola</taxon>
        <taxon>Entomobryomorpha</taxon>
        <taxon>Entomobryoidea</taxon>
        <taxon>Orchesellidae</taxon>
        <taxon>Orchesellinae</taxon>
        <taxon>Orchesella</taxon>
    </lineage>
</organism>
<dbReference type="Pfam" id="PF02225">
    <property type="entry name" value="PA"/>
    <property type="match status" value="1"/>
</dbReference>